<dbReference type="InterPro" id="IPR051542">
    <property type="entry name" value="Hydrogenase_cytochrome"/>
</dbReference>
<evidence type="ECO:0000256" key="4">
    <source>
        <dbReference type="ARBA" id="ARBA00022989"/>
    </source>
</evidence>
<feature type="transmembrane region" description="Helical" evidence="6">
    <location>
        <begin position="74"/>
        <end position="96"/>
    </location>
</feature>
<evidence type="ECO:0000256" key="3">
    <source>
        <dbReference type="ARBA" id="ARBA00022692"/>
    </source>
</evidence>
<keyword evidence="5 6" id="KW-0472">Membrane</keyword>
<keyword evidence="9" id="KW-1185">Reference proteome</keyword>
<dbReference type="GO" id="GO:0020037">
    <property type="term" value="F:heme binding"/>
    <property type="evidence" value="ECO:0007669"/>
    <property type="project" value="TreeGrafter"/>
</dbReference>
<evidence type="ECO:0000256" key="2">
    <source>
        <dbReference type="ARBA" id="ARBA00022475"/>
    </source>
</evidence>
<dbReference type="SUPFAM" id="SSF81342">
    <property type="entry name" value="Transmembrane di-heme cytochromes"/>
    <property type="match status" value="1"/>
</dbReference>
<comment type="subcellular location">
    <subcellularLocation>
        <location evidence="1">Cell membrane</location>
        <topology evidence="1">Multi-pass membrane protein</topology>
    </subcellularLocation>
</comment>
<dbReference type="PANTHER" id="PTHR30485:SF0">
    <property type="entry name" value="NI_FE-HYDROGENASE 1 B-TYPE CYTOCHROME SUBUNIT-RELATED"/>
    <property type="match status" value="1"/>
</dbReference>
<dbReference type="OrthoDB" id="5615941at2"/>
<sequence>MRIRSYSVTYRIIHWSIAICLMAMLFTIFLRLTWMNKNNVALIIQDYLATTNQSLSQDQLLTLAKKIRKPMWDWHIYIGYALVGLYSIRILLPFFGQMKFSNPFSRGLTAQEKFQYSIYAIFYVCVAISLTTGLIIVLGPKNLKEPMEQIHVLSIYYLLTFIVLHLGGIFLSEFTTQNGLISRIISGSKKEK</sequence>
<evidence type="ECO:0000256" key="5">
    <source>
        <dbReference type="ARBA" id="ARBA00023136"/>
    </source>
</evidence>
<feature type="domain" description="Cytochrome b561 bacterial/Ni-hydrogenase" evidence="7">
    <location>
        <begin position="6"/>
        <end position="187"/>
    </location>
</feature>
<protein>
    <submittedName>
        <fullName evidence="8">Cytochrome b/b6/petB</fullName>
    </submittedName>
</protein>
<evidence type="ECO:0000313" key="9">
    <source>
        <dbReference type="Proteomes" id="UP000199274"/>
    </source>
</evidence>
<dbReference type="InterPro" id="IPR011577">
    <property type="entry name" value="Cyt_b561_bac/Ni-Hgenase"/>
</dbReference>
<keyword evidence="3 6" id="KW-0812">Transmembrane</keyword>
<evidence type="ECO:0000256" key="6">
    <source>
        <dbReference type="SAM" id="Phobius"/>
    </source>
</evidence>
<dbReference type="GO" id="GO:0005886">
    <property type="term" value="C:plasma membrane"/>
    <property type="evidence" value="ECO:0007669"/>
    <property type="project" value="UniProtKB-SubCell"/>
</dbReference>
<proteinExistence type="predicted"/>
<dbReference type="GO" id="GO:0009055">
    <property type="term" value="F:electron transfer activity"/>
    <property type="evidence" value="ECO:0007669"/>
    <property type="project" value="InterPro"/>
</dbReference>
<organism evidence="8 9">
    <name type="scientific">Flavobacterium omnivorum</name>
    <dbReference type="NCBI Taxonomy" id="178355"/>
    <lineage>
        <taxon>Bacteria</taxon>
        <taxon>Pseudomonadati</taxon>
        <taxon>Bacteroidota</taxon>
        <taxon>Flavobacteriia</taxon>
        <taxon>Flavobacteriales</taxon>
        <taxon>Flavobacteriaceae</taxon>
        <taxon>Flavobacterium</taxon>
    </lineage>
</organism>
<keyword evidence="4 6" id="KW-1133">Transmembrane helix</keyword>
<dbReference type="RefSeq" id="WP_091258307.1">
    <property type="nucleotide sequence ID" value="NZ_FNDB01000015.1"/>
</dbReference>
<reference evidence="9" key="1">
    <citation type="submission" date="2016-10" db="EMBL/GenBank/DDBJ databases">
        <authorList>
            <person name="Varghese N."/>
            <person name="Submissions S."/>
        </authorList>
    </citation>
    <scope>NUCLEOTIDE SEQUENCE [LARGE SCALE GENOMIC DNA]</scope>
    <source>
        <strain evidence="9">CGMCC 1.2747</strain>
    </source>
</reference>
<evidence type="ECO:0000256" key="1">
    <source>
        <dbReference type="ARBA" id="ARBA00004651"/>
    </source>
</evidence>
<gene>
    <name evidence="8" type="ORF">SAMN04488062_11529</name>
</gene>
<dbReference type="Pfam" id="PF01292">
    <property type="entry name" value="Ni_hydr_CYTB"/>
    <property type="match status" value="1"/>
</dbReference>
<dbReference type="GO" id="GO:0022904">
    <property type="term" value="P:respiratory electron transport chain"/>
    <property type="evidence" value="ECO:0007669"/>
    <property type="project" value="InterPro"/>
</dbReference>
<dbReference type="EMBL" id="FNDB01000015">
    <property type="protein sequence ID" value="SDH81204.1"/>
    <property type="molecule type" value="Genomic_DNA"/>
</dbReference>
<feature type="transmembrane region" description="Helical" evidence="6">
    <location>
        <begin position="150"/>
        <end position="171"/>
    </location>
</feature>
<dbReference type="Proteomes" id="UP000199274">
    <property type="component" value="Unassembled WGS sequence"/>
</dbReference>
<keyword evidence="2" id="KW-1003">Cell membrane</keyword>
<name>A0A1G8FGC9_9FLAO</name>
<dbReference type="PANTHER" id="PTHR30485">
    <property type="entry name" value="NI/FE-HYDROGENASE 1 B-TYPE CYTOCHROME SUBUNIT"/>
    <property type="match status" value="1"/>
</dbReference>
<feature type="transmembrane region" description="Helical" evidence="6">
    <location>
        <begin position="12"/>
        <end position="34"/>
    </location>
</feature>
<dbReference type="Gene3D" id="1.20.950.20">
    <property type="entry name" value="Transmembrane di-heme cytochromes, Chain C"/>
    <property type="match status" value="1"/>
</dbReference>
<dbReference type="AlphaFoldDB" id="A0A1G8FGC9"/>
<evidence type="ECO:0000259" key="7">
    <source>
        <dbReference type="Pfam" id="PF01292"/>
    </source>
</evidence>
<dbReference type="InterPro" id="IPR016174">
    <property type="entry name" value="Di-haem_cyt_TM"/>
</dbReference>
<accession>A0A1G8FGC9</accession>
<evidence type="ECO:0000313" key="8">
    <source>
        <dbReference type="EMBL" id="SDH81204.1"/>
    </source>
</evidence>
<feature type="transmembrane region" description="Helical" evidence="6">
    <location>
        <begin position="116"/>
        <end position="138"/>
    </location>
</feature>
<dbReference type="STRING" id="178355.SAMN04488062_11529"/>